<dbReference type="Gene3D" id="1.20.120.450">
    <property type="entry name" value="dinb family like domain"/>
    <property type="match status" value="1"/>
</dbReference>
<evidence type="ECO:0000313" key="2">
    <source>
        <dbReference type="EMBL" id="VAW10316.1"/>
    </source>
</evidence>
<dbReference type="SUPFAM" id="SSF109854">
    <property type="entry name" value="DinB/YfiT-like putative metalloenzymes"/>
    <property type="match status" value="1"/>
</dbReference>
<accession>A0A3B0TTC3</accession>
<dbReference type="Pfam" id="PF12867">
    <property type="entry name" value="DinB_2"/>
    <property type="match status" value="1"/>
</dbReference>
<organism evidence="2">
    <name type="scientific">hydrothermal vent metagenome</name>
    <dbReference type="NCBI Taxonomy" id="652676"/>
    <lineage>
        <taxon>unclassified sequences</taxon>
        <taxon>metagenomes</taxon>
        <taxon>ecological metagenomes</taxon>
    </lineage>
</organism>
<feature type="domain" description="DinB-like" evidence="1">
    <location>
        <begin position="13"/>
        <end position="153"/>
    </location>
</feature>
<dbReference type="InterPro" id="IPR024775">
    <property type="entry name" value="DinB-like"/>
</dbReference>
<protein>
    <recommendedName>
        <fullName evidence="1">DinB-like domain-containing protein</fullName>
    </recommendedName>
</protein>
<gene>
    <name evidence="2" type="ORF">MNBD_BACTEROID03-1586</name>
</gene>
<name>A0A3B0TTC3_9ZZZZ</name>
<sequence length="162" mass="18651">MKINLLKDQILFTKEKTDKLIADFSQEAWFETPNILNTNLNWQIGHIILANYLHGVASISGSNSAVKERINIPDFVKFYGPNSNPIDFENEKPTQKELLKMYDLMFSIIETEIEKLSEVDLEDNTVVPNPAVKTKYEALVWLSHHQSWHNGQIAVLNRILNN</sequence>
<dbReference type="EMBL" id="UOEL01000018">
    <property type="protein sequence ID" value="VAW10316.1"/>
    <property type="molecule type" value="Genomic_DNA"/>
</dbReference>
<proteinExistence type="predicted"/>
<dbReference type="InterPro" id="IPR034660">
    <property type="entry name" value="DinB/YfiT-like"/>
</dbReference>
<dbReference type="AlphaFoldDB" id="A0A3B0TTC3"/>
<reference evidence="2" key="1">
    <citation type="submission" date="2018-06" db="EMBL/GenBank/DDBJ databases">
        <authorList>
            <person name="Zhirakovskaya E."/>
        </authorList>
    </citation>
    <scope>NUCLEOTIDE SEQUENCE</scope>
</reference>
<evidence type="ECO:0000259" key="1">
    <source>
        <dbReference type="Pfam" id="PF12867"/>
    </source>
</evidence>